<dbReference type="InterPro" id="IPR039420">
    <property type="entry name" value="WalR-like"/>
</dbReference>
<evidence type="ECO:0000313" key="11">
    <source>
        <dbReference type="EMBL" id="CAP57023.1"/>
    </source>
</evidence>
<accession>A9HS40</accession>
<dbReference type="InterPro" id="IPR001867">
    <property type="entry name" value="OmpR/PhoB-type_DNA-bd"/>
</dbReference>
<dbReference type="AlphaFoldDB" id="A9HS40"/>
<evidence type="ECO:0000256" key="4">
    <source>
        <dbReference type="ARBA" id="ARBA00023125"/>
    </source>
</evidence>
<dbReference type="GO" id="GO:0032993">
    <property type="term" value="C:protein-DNA complex"/>
    <property type="evidence" value="ECO:0007669"/>
    <property type="project" value="TreeGrafter"/>
</dbReference>
<keyword evidence="2" id="KW-0902">Two-component regulatory system</keyword>
<evidence type="ECO:0000256" key="1">
    <source>
        <dbReference type="ARBA" id="ARBA00022553"/>
    </source>
</evidence>
<dbReference type="GO" id="GO:0005829">
    <property type="term" value="C:cytosol"/>
    <property type="evidence" value="ECO:0007669"/>
    <property type="project" value="TreeGrafter"/>
</dbReference>
<keyword evidence="12" id="KW-1185">Reference proteome</keyword>
<evidence type="ECO:0000259" key="10">
    <source>
        <dbReference type="PROSITE" id="PS51755"/>
    </source>
</evidence>
<dbReference type="Pfam" id="PF00486">
    <property type="entry name" value="Trans_reg_C"/>
    <property type="match status" value="1"/>
</dbReference>
<name>A9HS40_GLUDA</name>
<dbReference type="Pfam" id="PF00072">
    <property type="entry name" value="Response_reg"/>
    <property type="match status" value="1"/>
</dbReference>
<evidence type="ECO:0000259" key="9">
    <source>
        <dbReference type="PROSITE" id="PS50110"/>
    </source>
</evidence>
<dbReference type="InterPro" id="IPR001789">
    <property type="entry name" value="Sig_transdc_resp-reg_receiver"/>
</dbReference>
<organism evidence="11 12">
    <name type="scientific">Gluconacetobacter diazotrophicus (strain ATCC 49037 / DSM 5601 / CCUG 37298 / CIP 103539 / LMG 7603 / PAl5)</name>
    <dbReference type="NCBI Taxonomy" id="272568"/>
    <lineage>
        <taxon>Bacteria</taxon>
        <taxon>Pseudomonadati</taxon>
        <taxon>Pseudomonadota</taxon>
        <taxon>Alphaproteobacteria</taxon>
        <taxon>Acetobacterales</taxon>
        <taxon>Acetobacteraceae</taxon>
        <taxon>Gluconacetobacter</taxon>
    </lineage>
</organism>
<proteinExistence type="predicted"/>
<evidence type="ECO:0000256" key="5">
    <source>
        <dbReference type="ARBA" id="ARBA00023163"/>
    </source>
</evidence>
<evidence type="ECO:0000256" key="7">
    <source>
        <dbReference type="PROSITE-ProRule" id="PRU01091"/>
    </source>
</evidence>
<dbReference type="InterPro" id="IPR016032">
    <property type="entry name" value="Sig_transdc_resp-reg_C-effctor"/>
</dbReference>
<feature type="region of interest" description="Disordered" evidence="8">
    <location>
        <begin position="1"/>
        <end position="26"/>
    </location>
</feature>
<feature type="DNA-binding region" description="OmpR/PhoB-type" evidence="7">
    <location>
        <begin position="163"/>
        <end position="260"/>
    </location>
</feature>
<dbReference type="PROSITE" id="PS51755">
    <property type="entry name" value="OMPR_PHOB"/>
    <property type="match status" value="1"/>
</dbReference>
<evidence type="ECO:0000256" key="8">
    <source>
        <dbReference type="SAM" id="MobiDB-lite"/>
    </source>
</evidence>
<gene>
    <name evidence="11" type="primary">ompR</name>
    <name evidence="11" type="ordered locus">GDI3080</name>
</gene>
<keyword evidence="4 7" id="KW-0238">DNA-binding</keyword>
<protein>
    <submittedName>
        <fullName evidence="11">Putative transcriptional regulatory protein ompR</fullName>
    </submittedName>
</protein>
<dbReference type="Proteomes" id="UP000001176">
    <property type="component" value="Chromosome"/>
</dbReference>
<dbReference type="Gene3D" id="6.10.250.690">
    <property type="match status" value="1"/>
</dbReference>
<dbReference type="Gene3D" id="1.10.10.10">
    <property type="entry name" value="Winged helix-like DNA-binding domain superfamily/Winged helix DNA-binding domain"/>
    <property type="match status" value="1"/>
</dbReference>
<feature type="domain" description="Response regulatory" evidence="9">
    <location>
        <begin position="37"/>
        <end position="151"/>
    </location>
</feature>
<dbReference type="GO" id="GO:0006355">
    <property type="term" value="P:regulation of DNA-templated transcription"/>
    <property type="evidence" value="ECO:0007669"/>
    <property type="project" value="InterPro"/>
</dbReference>
<dbReference type="SMART" id="SM00448">
    <property type="entry name" value="REC"/>
    <property type="match status" value="1"/>
</dbReference>
<dbReference type="CDD" id="cd00383">
    <property type="entry name" value="trans_reg_C"/>
    <property type="match status" value="1"/>
</dbReference>
<feature type="modified residue" description="4-aspartylphosphate" evidence="6">
    <location>
        <position position="86"/>
    </location>
</feature>
<dbReference type="SUPFAM" id="SSF52172">
    <property type="entry name" value="CheY-like"/>
    <property type="match status" value="1"/>
</dbReference>
<dbReference type="SUPFAM" id="SSF46894">
    <property type="entry name" value="C-terminal effector domain of the bipartite response regulators"/>
    <property type="match status" value="1"/>
</dbReference>
<dbReference type="Gene3D" id="3.40.50.2300">
    <property type="match status" value="1"/>
</dbReference>
<dbReference type="PROSITE" id="PS50110">
    <property type="entry name" value="RESPONSE_REGULATORY"/>
    <property type="match status" value="1"/>
</dbReference>
<dbReference type="GO" id="GO:0000156">
    <property type="term" value="F:phosphorelay response regulator activity"/>
    <property type="evidence" value="ECO:0007669"/>
    <property type="project" value="TreeGrafter"/>
</dbReference>
<keyword evidence="1 6" id="KW-0597">Phosphoprotein</keyword>
<dbReference type="GO" id="GO:0000976">
    <property type="term" value="F:transcription cis-regulatory region binding"/>
    <property type="evidence" value="ECO:0007669"/>
    <property type="project" value="TreeGrafter"/>
</dbReference>
<sequence length="262" mass="28854">MLRPSVHAEAGHEPGQDVMGTDGRDNAVRDGSIAGAHILVVDDDPRLRRLLQRYLTEQGFRISAAASAAEARQVLGFMQPDAMVLDVTMPGENGLLLTRALRQEGQDLPILLLTARGEPEDRITGLEAGADDYLGKPFEPRELLLRLKAHLRRFAPPPPSDNLRVVRLGGLEFDPARGLLSGPEGSVHLTGGEIALLTVLARRPNETLSRDEIARVLDMEEIGERAVDVQVTRLRRRIEPDPREPRFLQTVRGKGYVLKPGL</sequence>
<keyword evidence="5" id="KW-0804">Transcription</keyword>
<dbReference type="InterPro" id="IPR011006">
    <property type="entry name" value="CheY-like_superfamily"/>
</dbReference>
<feature type="domain" description="OmpR/PhoB-type" evidence="10">
    <location>
        <begin position="163"/>
        <end position="260"/>
    </location>
</feature>
<evidence type="ECO:0000256" key="6">
    <source>
        <dbReference type="PROSITE-ProRule" id="PRU00169"/>
    </source>
</evidence>
<dbReference type="InterPro" id="IPR036388">
    <property type="entry name" value="WH-like_DNA-bd_sf"/>
</dbReference>
<dbReference type="SMART" id="SM00862">
    <property type="entry name" value="Trans_reg_C"/>
    <property type="match status" value="1"/>
</dbReference>
<keyword evidence="3" id="KW-0805">Transcription regulation</keyword>
<evidence type="ECO:0000256" key="2">
    <source>
        <dbReference type="ARBA" id="ARBA00023012"/>
    </source>
</evidence>
<evidence type="ECO:0000313" key="12">
    <source>
        <dbReference type="Proteomes" id="UP000001176"/>
    </source>
</evidence>
<dbReference type="PANTHER" id="PTHR48111:SF4">
    <property type="entry name" value="DNA-BINDING DUAL TRANSCRIPTIONAL REGULATOR OMPR"/>
    <property type="match status" value="1"/>
</dbReference>
<dbReference type="PANTHER" id="PTHR48111">
    <property type="entry name" value="REGULATOR OF RPOS"/>
    <property type="match status" value="1"/>
</dbReference>
<evidence type="ECO:0000256" key="3">
    <source>
        <dbReference type="ARBA" id="ARBA00023015"/>
    </source>
</evidence>
<reference evidence="11 12" key="1">
    <citation type="journal article" date="2009" name="BMC Genomics">
        <title>Complete genome sequence of the sugarcane nitrogen-fixing endophyte Gluconacetobacter diazotrophicus Pal5.</title>
        <authorList>
            <person name="Bertalan M."/>
            <person name="Albano R."/>
            <person name="Padua V."/>
            <person name="Rouws L."/>
            <person name="Rojas C."/>
            <person name="Hemerly A."/>
            <person name="Teixeira K."/>
            <person name="Schwab S."/>
            <person name="Araujo J."/>
            <person name="Oliveira A."/>
            <person name="Franca L."/>
            <person name="Magalhaes V."/>
            <person name="Alqueres S."/>
            <person name="Cardoso A."/>
            <person name="Almeida W."/>
            <person name="Loureiro M.M."/>
            <person name="Nogueira E."/>
            <person name="Cidade D."/>
            <person name="Oliveira D."/>
            <person name="Simao T."/>
            <person name="Macedo J."/>
            <person name="Valadao A."/>
            <person name="Dreschsel M."/>
            <person name="Freitas F."/>
            <person name="Vidal M."/>
            <person name="Guedes H."/>
            <person name="Rodrigues E."/>
            <person name="Meneses C."/>
            <person name="Brioso P."/>
            <person name="Pozzer L."/>
            <person name="Figueiredo D."/>
            <person name="Montano H."/>
            <person name="Junior J."/>
            <person name="Filho G."/>
            <person name="Flores V."/>
            <person name="Ferreira B."/>
            <person name="Branco A."/>
            <person name="Gonzalez P."/>
            <person name="Guillobel H."/>
            <person name="Lemos M."/>
            <person name="Seibel L."/>
            <person name="Macedo J."/>
            <person name="Alves-Ferreira M."/>
            <person name="Sachetto-Martins G."/>
            <person name="Coelho A."/>
            <person name="Santos E."/>
            <person name="Amaral G."/>
            <person name="Neves A."/>
            <person name="Pacheco A.B."/>
            <person name="Carvalho D."/>
            <person name="Lery L."/>
            <person name="Bisch P."/>
            <person name="Rossle S.C."/>
            <person name="Urmenyi T."/>
            <person name="Kruger W.V."/>
            <person name="Martins O."/>
            <person name="Baldani J.I."/>
            <person name="Ferreira P.C."/>
        </authorList>
    </citation>
    <scope>NUCLEOTIDE SEQUENCE [LARGE SCALE GENOMIC DNA]</scope>
    <source>
        <strain evidence="12">ATCC 49037 / DSM 5601 / CCUG 37298 / CIP 103539 / LMG 7603 / PAl5</strain>
    </source>
</reference>
<dbReference type="EMBL" id="AM889285">
    <property type="protein sequence ID" value="CAP57023.1"/>
    <property type="molecule type" value="Genomic_DNA"/>
</dbReference>
<dbReference type="KEGG" id="gdi:GDI3080"/>